<protein>
    <recommendedName>
        <fullName evidence="5">Dockerin domain-containing protein</fullName>
    </recommendedName>
</protein>
<sequence length="479" mass="50803">MKAVDGNKDTSWASSPSDNTKAPWIKLDFASPLPISKVNLIDRGHKINEIGEGLLEWEGGSKKVENMKWEGKPDNFVVFDQPIVTSWIKFTIDPDNKFTNSSPSEQGEPGLTEFEVYSTNNELVKMIVDYKSVAVDTNVGVIPTLPAQIEAVYNDGTTGLVDVAWAPVTVDMVSHAGVFTVNGTVAGTSVQAKAIYRVDGVEPVTNQTTLKSVQQATPGQTFDVTMGLSITQSVYQQMYAQDFTLQYDPASLQFDSVSSLRNELKVIDQKEAVQGQIRIIAASVGVNQGVLAEGDLLTFKFTVKAGAQATPTTISVNNVVIGNGLGDELKVSGASREIQISRVVVVDKSLLNALISTAQAKYNAATEGNGDGQYVSGSKAQLQSAIDAASAIANDSNASQQQVDNAKTALEAAVQVFDTKRITANVNGQGGVTIGDLAIVAGAYGKQQGQAGWNANADVNKDGKIDIVDLAIVAKAILQ</sequence>
<dbReference type="Proteomes" id="UP000616779">
    <property type="component" value="Unassembled WGS sequence"/>
</dbReference>
<proteinExistence type="predicted"/>
<dbReference type="InterPro" id="IPR016134">
    <property type="entry name" value="Dockerin_dom"/>
</dbReference>
<dbReference type="CDD" id="cd08547">
    <property type="entry name" value="Type_II_cohesin"/>
    <property type="match status" value="1"/>
</dbReference>
<dbReference type="EMBL" id="WHOA01000074">
    <property type="protein sequence ID" value="NOU71739.1"/>
    <property type="molecule type" value="Genomic_DNA"/>
</dbReference>
<gene>
    <name evidence="3" type="ORF">GC098_09935</name>
</gene>
<dbReference type="InterPro" id="IPR008965">
    <property type="entry name" value="CBM2/CBM3_carb-bd_dom_sf"/>
</dbReference>
<dbReference type="Pfam" id="PF00404">
    <property type="entry name" value="Dockerin_1"/>
    <property type="match status" value="1"/>
</dbReference>
<dbReference type="InterPro" id="IPR002105">
    <property type="entry name" value="Dockerin_1_rpt"/>
</dbReference>
<name>A0ABX1XU06_9BACL</name>
<keyword evidence="4" id="KW-1185">Reference proteome</keyword>
<dbReference type="InterPro" id="IPR000421">
    <property type="entry name" value="FA58C"/>
</dbReference>
<dbReference type="PROSITE" id="PS50022">
    <property type="entry name" value="FA58C_3"/>
    <property type="match status" value="1"/>
</dbReference>
<dbReference type="SUPFAM" id="SSF49785">
    <property type="entry name" value="Galactose-binding domain-like"/>
    <property type="match status" value="1"/>
</dbReference>
<feature type="domain" description="Dockerin" evidence="2">
    <location>
        <begin position="419"/>
        <end position="479"/>
    </location>
</feature>
<dbReference type="Gene3D" id="1.20.1270.90">
    <property type="entry name" value="AF1782-like"/>
    <property type="match status" value="1"/>
</dbReference>
<organism evidence="3 4">
    <name type="scientific">Paenibacillus phytorum</name>
    <dbReference type="NCBI Taxonomy" id="2654977"/>
    <lineage>
        <taxon>Bacteria</taxon>
        <taxon>Bacillati</taxon>
        <taxon>Bacillota</taxon>
        <taxon>Bacilli</taxon>
        <taxon>Bacillales</taxon>
        <taxon>Paenibacillaceae</taxon>
        <taxon>Paenibacillus</taxon>
    </lineage>
</organism>
<evidence type="ECO:0000313" key="4">
    <source>
        <dbReference type="Proteomes" id="UP000616779"/>
    </source>
</evidence>
<evidence type="ECO:0000259" key="2">
    <source>
        <dbReference type="PROSITE" id="PS51766"/>
    </source>
</evidence>
<accession>A0ABX1XU06</accession>
<dbReference type="Gene3D" id="2.60.120.260">
    <property type="entry name" value="Galactose-binding domain-like"/>
    <property type="match status" value="1"/>
</dbReference>
<dbReference type="Gene3D" id="1.10.1330.10">
    <property type="entry name" value="Dockerin domain"/>
    <property type="match status" value="1"/>
</dbReference>
<dbReference type="InterPro" id="IPR008979">
    <property type="entry name" value="Galactose-bd-like_sf"/>
</dbReference>
<dbReference type="InterPro" id="IPR018247">
    <property type="entry name" value="EF_Hand_1_Ca_BS"/>
</dbReference>
<dbReference type="SUPFAM" id="SSF49384">
    <property type="entry name" value="Carbohydrate-binding domain"/>
    <property type="match status" value="1"/>
</dbReference>
<dbReference type="InterPro" id="IPR055826">
    <property type="entry name" value="DUF7402"/>
</dbReference>
<dbReference type="Pfam" id="PF00963">
    <property type="entry name" value="Cohesin"/>
    <property type="match status" value="1"/>
</dbReference>
<dbReference type="Pfam" id="PF07532">
    <property type="entry name" value="Big_4"/>
    <property type="match status" value="1"/>
</dbReference>
<dbReference type="Pfam" id="PF24135">
    <property type="entry name" value="DUF7402"/>
    <property type="match status" value="1"/>
</dbReference>
<dbReference type="InterPro" id="IPR011081">
    <property type="entry name" value="Big_4"/>
</dbReference>
<dbReference type="PROSITE" id="PS00018">
    <property type="entry name" value="EF_HAND_1"/>
    <property type="match status" value="1"/>
</dbReference>
<dbReference type="InterPro" id="IPR036439">
    <property type="entry name" value="Dockerin_dom_sf"/>
</dbReference>
<dbReference type="SUPFAM" id="SSF63446">
    <property type="entry name" value="Type I dockerin domain"/>
    <property type="match status" value="1"/>
</dbReference>
<feature type="domain" description="F5/8 type C" evidence="1">
    <location>
        <begin position="1"/>
        <end position="40"/>
    </location>
</feature>
<dbReference type="Gene3D" id="2.60.40.680">
    <property type="match status" value="1"/>
</dbReference>
<evidence type="ECO:0000259" key="1">
    <source>
        <dbReference type="PROSITE" id="PS50022"/>
    </source>
</evidence>
<dbReference type="PROSITE" id="PS51766">
    <property type="entry name" value="DOCKERIN"/>
    <property type="match status" value="1"/>
</dbReference>
<reference evidence="3 4" key="1">
    <citation type="submission" date="2019-10" db="EMBL/GenBank/DDBJ databases">
        <title>Description of Paenibacillus terrestris sp. nov.</title>
        <authorList>
            <person name="Carlier A."/>
            <person name="Qi S."/>
        </authorList>
    </citation>
    <scope>NUCLEOTIDE SEQUENCE [LARGE SCALE GENOMIC DNA]</scope>
    <source>
        <strain evidence="3 4">LMG 31458</strain>
    </source>
</reference>
<dbReference type="CDD" id="cd14254">
    <property type="entry name" value="Dockerin_II"/>
    <property type="match status" value="1"/>
</dbReference>
<evidence type="ECO:0000313" key="3">
    <source>
        <dbReference type="EMBL" id="NOU71739.1"/>
    </source>
</evidence>
<dbReference type="InterPro" id="IPR002102">
    <property type="entry name" value="Cohesin_dom"/>
</dbReference>
<evidence type="ECO:0008006" key="5">
    <source>
        <dbReference type="Google" id="ProtNLM"/>
    </source>
</evidence>
<comment type="caution">
    <text evidence="3">The sequence shown here is derived from an EMBL/GenBank/DDBJ whole genome shotgun (WGS) entry which is preliminary data.</text>
</comment>